<accession>A0A4C1X194</accession>
<sequence>MYLLYQILTVPLSKNTPTQAMELKVSTLVHRWWGLLTPSHQSGEGREAIECESERTKGRKRMRDERAGERRGEREGKGERLESGKGSTLE</sequence>
<keyword evidence="3" id="KW-1185">Reference proteome</keyword>
<gene>
    <name evidence="2" type="ORF">EVAR_36103_1</name>
</gene>
<proteinExistence type="predicted"/>
<organism evidence="2 3">
    <name type="scientific">Eumeta variegata</name>
    <name type="common">Bagworm moth</name>
    <name type="synonym">Eumeta japonica</name>
    <dbReference type="NCBI Taxonomy" id="151549"/>
    <lineage>
        <taxon>Eukaryota</taxon>
        <taxon>Metazoa</taxon>
        <taxon>Ecdysozoa</taxon>
        <taxon>Arthropoda</taxon>
        <taxon>Hexapoda</taxon>
        <taxon>Insecta</taxon>
        <taxon>Pterygota</taxon>
        <taxon>Neoptera</taxon>
        <taxon>Endopterygota</taxon>
        <taxon>Lepidoptera</taxon>
        <taxon>Glossata</taxon>
        <taxon>Ditrysia</taxon>
        <taxon>Tineoidea</taxon>
        <taxon>Psychidae</taxon>
        <taxon>Oiketicinae</taxon>
        <taxon>Eumeta</taxon>
    </lineage>
</organism>
<reference evidence="2 3" key="1">
    <citation type="journal article" date="2019" name="Commun. Biol.">
        <title>The bagworm genome reveals a unique fibroin gene that provides high tensile strength.</title>
        <authorList>
            <person name="Kono N."/>
            <person name="Nakamura H."/>
            <person name="Ohtoshi R."/>
            <person name="Tomita M."/>
            <person name="Numata K."/>
            <person name="Arakawa K."/>
        </authorList>
    </citation>
    <scope>NUCLEOTIDE SEQUENCE [LARGE SCALE GENOMIC DNA]</scope>
</reference>
<feature type="compositionally biased region" description="Basic and acidic residues" evidence="1">
    <location>
        <begin position="43"/>
        <end position="83"/>
    </location>
</feature>
<dbReference type="EMBL" id="BGZK01000717">
    <property type="protein sequence ID" value="GBP57451.1"/>
    <property type="molecule type" value="Genomic_DNA"/>
</dbReference>
<evidence type="ECO:0000313" key="3">
    <source>
        <dbReference type="Proteomes" id="UP000299102"/>
    </source>
</evidence>
<protein>
    <submittedName>
        <fullName evidence="2">Uncharacterized protein</fullName>
    </submittedName>
</protein>
<feature type="region of interest" description="Disordered" evidence="1">
    <location>
        <begin position="37"/>
        <end position="90"/>
    </location>
</feature>
<dbReference type="Proteomes" id="UP000299102">
    <property type="component" value="Unassembled WGS sequence"/>
</dbReference>
<evidence type="ECO:0000313" key="2">
    <source>
        <dbReference type="EMBL" id="GBP57451.1"/>
    </source>
</evidence>
<name>A0A4C1X194_EUMVA</name>
<evidence type="ECO:0000256" key="1">
    <source>
        <dbReference type="SAM" id="MobiDB-lite"/>
    </source>
</evidence>
<dbReference type="AlphaFoldDB" id="A0A4C1X194"/>
<comment type="caution">
    <text evidence="2">The sequence shown here is derived from an EMBL/GenBank/DDBJ whole genome shotgun (WGS) entry which is preliminary data.</text>
</comment>